<dbReference type="InterPro" id="IPR013108">
    <property type="entry name" value="Amidohydro_3"/>
</dbReference>
<feature type="domain" description="Amidohydrolase 3" evidence="1">
    <location>
        <begin position="287"/>
        <end position="368"/>
    </location>
</feature>
<comment type="caution">
    <text evidence="2">The sequence shown here is derived from an EMBL/GenBank/DDBJ whole genome shotgun (WGS) entry which is preliminary data.</text>
</comment>
<organism evidence="2 3">
    <name type="scientific">Undibacterium pigrum</name>
    <dbReference type="NCBI Taxonomy" id="401470"/>
    <lineage>
        <taxon>Bacteria</taxon>
        <taxon>Pseudomonadati</taxon>
        <taxon>Pseudomonadota</taxon>
        <taxon>Betaproteobacteria</taxon>
        <taxon>Burkholderiales</taxon>
        <taxon>Oxalobacteraceae</taxon>
        <taxon>Undibacterium</taxon>
    </lineage>
</organism>
<evidence type="ECO:0000313" key="2">
    <source>
        <dbReference type="EMBL" id="PXX41939.1"/>
    </source>
</evidence>
<dbReference type="Proteomes" id="UP000247792">
    <property type="component" value="Unassembled WGS sequence"/>
</dbReference>
<dbReference type="SUPFAM" id="SSF51556">
    <property type="entry name" value="Metallo-dependent hydrolases"/>
    <property type="match status" value="1"/>
</dbReference>
<accession>A0A318JDY1</accession>
<evidence type="ECO:0000313" key="3">
    <source>
        <dbReference type="Proteomes" id="UP000247792"/>
    </source>
</evidence>
<dbReference type="InterPro" id="IPR032466">
    <property type="entry name" value="Metal_Hydrolase"/>
</dbReference>
<dbReference type="InterPro" id="IPR051781">
    <property type="entry name" value="Metallo-dep_Hydrolase"/>
</dbReference>
<dbReference type="InterPro" id="IPR011059">
    <property type="entry name" value="Metal-dep_hydrolase_composite"/>
</dbReference>
<dbReference type="AlphaFoldDB" id="A0A318JDY1"/>
<dbReference type="GO" id="GO:0016810">
    <property type="term" value="F:hydrolase activity, acting on carbon-nitrogen (but not peptide) bonds"/>
    <property type="evidence" value="ECO:0007669"/>
    <property type="project" value="InterPro"/>
</dbReference>
<dbReference type="NCBIfam" id="TIGR02318">
    <property type="entry name" value="phosphono_phnM"/>
    <property type="match status" value="1"/>
</dbReference>
<dbReference type="PANTHER" id="PTHR43135">
    <property type="entry name" value="ALPHA-D-RIBOSE 1-METHYLPHOSPHONATE 5-TRIPHOSPHATE DIPHOSPHATASE"/>
    <property type="match status" value="1"/>
</dbReference>
<dbReference type="RefSeq" id="WP_110256381.1">
    <property type="nucleotide sequence ID" value="NZ_QJKB01000006.1"/>
</dbReference>
<dbReference type="CDD" id="cd01306">
    <property type="entry name" value="PhnM"/>
    <property type="match status" value="1"/>
</dbReference>
<proteinExistence type="predicted"/>
<sequence length="390" mass="42616">MIFSSDASPHSPSLLTIRNARIVSADRVFSGSMTVSQGRINALDSEVSGLTGEDWQGDYLLPGLVEVHTDNLEKHLMPRPKVHWPVMPAILAHDAQIAAAGITTVLDAIAVGDIDPDSVRMQTLQPCVTGLRTAQQAGLLRVQHFLHMRLELAEPDLLAMFSPFLQDERLKLVSLMDHTPGQRQWTDLTHYRVYVTGKRGWSEQKVDKMLGLLLERQQRHVAENRNLVIQACQQHAHPIPLASHDDTTAEHVHEGVAGGVSISEFPTSLLAAQTARQQGLAIVMGAPNRVRGGSHSGNVSASELARHDLLDILSSDYVPASLLQAAFMLQEDGYDLPKAIATVSRAPAHSLGLHDRGEIAIGLKADFIRVRMLDQLPVVIAAWRDGIQVA</sequence>
<dbReference type="InterPro" id="IPR012696">
    <property type="entry name" value="PhnM"/>
</dbReference>
<dbReference type="NCBIfam" id="NF011990">
    <property type="entry name" value="PRK15446.2-6"/>
    <property type="match status" value="1"/>
</dbReference>
<protein>
    <submittedName>
        <fullName evidence="2">Alpha-D-ribose 1-methylphosphonate 5-triphosphate diphosphatase</fullName>
    </submittedName>
</protein>
<evidence type="ECO:0000259" key="1">
    <source>
        <dbReference type="Pfam" id="PF07969"/>
    </source>
</evidence>
<dbReference type="NCBIfam" id="NF011987">
    <property type="entry name" value="PRK15446.2-3"/>
    <property type="match status" value="1"/>
</dbReference>
<name>A0A318JDY1_9BURK</name>
<dbReference type="PIRSF" id="PIRSF038971">
    <property type="entry name" value="PhnM"/>
    <property type="match status" value="1"/>
</dbReference>
<reference evidence="2 3" key="1">
    <citation type="submission" date="2018-05" db="EMBL/GenBank/DDBJ databases">
        <title>Genomic Encyclopedia of Type Strains, Phase IV (KMG-IV): sequencing the most valuable type-strain genomes for metagenomic binning, comparative biology and taxonomic classification.</title>
        <authorList>
            <person name="Goeker M."/>
        </authorList>
    </citation>
    <scope>NUCLEOTIDE SEQUENCE [LARGE SCALE GENOMIC DNA]</scope>
    <source>
        <strain evidence="2 3">DSM 19792</strain>
    </source>
</reference>
<dbReference type="Gene3D" id="3.20.20.140">
    <property type="entry name" value="Metal-dependent hydrolases"/>
    <property type="match status" value="1"/>
</dbReference>
<dbReference type="OrthoDB" id="9785413at2"/>
<dbReference type="NCBIfam" id="NF011981">
    <property type="entry name" value="PRK15446.1-2"/>
    <property type="match status" value="1"/>
</dbReference>
<dbReference type="Pfam" id="PF07969">
    <property type="entry name" value="Amidohydro_3"/>
    <property type="match status" value="1"/>
</dbReference>
<keyword evidence="3" id="KW-1185">Reference proteome</keyword>
<gene>
    <name evidence="2" type="ORF">DFR42_106118</name>
</gene>
<dbReference type="PANTHER" id="PTHR43135:SF3">
    <property type="entry name" value="ALPHA-D-RIBOSE 1-METHYLPHOSPHONATE 5-TRIPHOSPHATE DIPHOSPHATASE"/>
    <property type="match status" value="1"/>
</dbReference>
<dbReference type="NCBIfam" id="NF011984">
    <property type="entry name" value="PRK15446.1-5"/>
    <property type="match status" value="1"/>
</dbReference>
<dbReference type="EMBL" id="QJKB01000006">
    <property type="protein sequence ID" value="PXX41939.1"/>
    <property type="molecule type" value="Genomic_DNA"/>
</dbReference>
<dbReference type="GO" id="GO:0019700">
    <property type="term" value="P:organic phosphonate catabolic process"/>
    <property type="evidence" value="ECO:0007669"/>
    <property type="project" value="InterPro"/>
</dbReference>
<dbReference type="SUPFAM" id="SSF51338">
    <property type="entry name" value="Composite domain of metallo-dependent hydrolases"/>
    <property type="match status" value="1"/>
</dbReference>